<organism evidence="4">
    <name type="scientific">Gongylonema pulchrum</name>
    <dbReference type="NCBI Taxonomy" id="637853"/>
    <lineage>
        <taxon>Eukaryota</taxon>
        <taxon>Metazoa</taxon>
        <taxon>Ecdysozoa</taxon>
        <taxon>Nematoda</taxon>
        <taxon>Chromadorea</taxon>
        <taxon>Rhabditida</taxon>
        <taxon>Spirurina</taxon>
        <taxon>Spiruromorpha</taxon>
        <taxon>Spiruroidea</taxon>
        <taxon>Gongylonematidae</taxon>
        <taxon>Gongylonema</taxon>
    </lineage>
</organism>
<evidence type="ECO:0000256" key="1">
    <source>
        <dbReference type="SAM" id="SignalP"/>
    </source>
</evidence>
<protein>
    <submittedName>
        <fullName evidence="2 4">Uncharacterized protein</fullName>
    </submittedName>
</protein>
<evidence type="ECO:0000313" key="2">
    <source>
        <dbReference type="EMBL" id="VDN24216.1"/>
    </source>
</evidence>
<dbReference type="AlphaFoldDB" id="A0A183E0H7"/>
<dbReference type="Proteomes" id="UP000271098">
    <property type="component" value="Unassembled WGS sequence"/>
</dbReference>
<name>A0A183E0H7_9BILA</name>
<reference evidence="2 3" key="2">
    <citation type="submission" date="2018-11" db="EMBL/GenBank/DDBJ databases">
        <authorList>
            <consortium name="Pathogen Informatics"/>
        </authorList>
    </citation>
    <scope>NUCLEOTIDE SEQUENCE [LARGE SCALE GENOMIC DNA]</scope>
</reference>
<sequence length="123" mass="13299">MAWKAITGLLSFPFRALLLLSLIVASAVTYGPSWAGSGPASPNSGQLRAESILVNSKIAKSDEEAASSIHFGVIVRNQAHLGYIMLLYLIPFDLGPLSELASAALSYKMVDYADLFNFLFLKF</sequence>
<evidence type="ECO:0000313" key="3">
    <source>
        <dbReference type="Proteomes" id="UP000271098"/>
    </source>
</evidence>
<reference evidence="4" key="1">
    <citation type="submission" date="2016-06" db="UniProtKB">
        <authorList>
            <consortium name="WormBaseParasite"/>
        </authorList>
    </citation>
    <scope>IDENTIFICATION</scope>
</reference>
<feature type="chain" id="PRO_5043138969" evidence="1">
    <location>
        <begin position="28"/>
        <end position="123"/>
    </location>
</feature>
<evidence type="ECO:0000313" key="4">
    <source>
        <dbReference type="WBParaSite" id="GPUH_0001448701-mRNA-1"/>
    </source>
</evidence>
<gene>
    <name evidence="2" type="ORF">GPUH_LOCUS14468</name>
</gene>
<feature type="signal peptide" evidence="1">
    <location>
        <begin position="1"/>
        <end position="27"/>
    </location>
</feature>
<proteinExistence type="predicted"/>
<keyword evidence="3" id="KW-1185">Reference proteome</keyword>
<dbReference type="EMBL" id="UYRT01081300">
    <property type="protein sequence ID" value="VDN24216.1"/>
    <property type="molecule type" value="Genomic_DNA"/>
</dbReference>
<dbReference type="WBParaSite" id="GPUH_0001448701-mRNA-1">
    <property type="protein sequence ID" value="GPUH_0001448701-mRNA-1"/>
    <property type="gene ID" value="GPUH_0001448701"/>
</dbReference>
<keyword evidence="1" id="KW-0732">Signal</keyword>
<accession>A0A183E0H7</accession>